<dbReference type="RefSeq" id="WP_202751377.1">
    <property type="nucleotide sequence ID" value="NZ_JAESWC010000025.1"/>
</dbReference>
<protein>
    <submittedName>
        <fullName evidence="1">Uncharacterized protein</fullName>
    </submittedName>
</protein>
<dbReference type="EMBL" id="JAESWC010000025">
    <property type="protein sequence ID" value="MBL4938615.1"/>
    <property type="molecule type" value="Genomic_DNA"/>
</dbReference>
<accession>A0ABS1TH05</accession>
<reference evidence="1 2" key="1">
    <citation type="submission" date="2021-01" db="EMBL/GenBank/DDBJ databases">
        <title>Genome public.</title>
        <authorList>
            <person name="Liu C."/>
            <person name="Sun Q."/>
        </authorList>
    </citation>
    <scope>NUCLEOTIDE SEQUENCE [LARGE SCALE GENOMIC DNA]</scope>
    <source>
        <strain evidence="1 2">YIM B02515</strain>
    </source>
</reference>
<dbReference type="Proteomes" id="UP000632377">
    <property type="component" value="Unassembled WGS sequence"/>
</dbReference>
<comment type="caution">
    <text evidence="1">The sequence shown here is derived from an EMBL/GenBank/DDBJ whole genome shotgun (WGS) entry which is preliminary data.</text>
</comment>
<proteinExistence type="predicted"/>
<organism evidence="1 2">
    <name type="scientific">Clostridium rhizosphaerae</name>
    <dbReference type="NCBI Taxonomy" id="2803861"/>
    <lineage>
        <taxon>Bacteria</taxon>
        <taxon>Bacillati</taxon>
        <taxon>Bacillota</taxon>
        <taxon>Clostridia</taxon>
        <taxon>Eubacteriales</taxon>
        <taxon>Clostridiaceae</taxon>
        <taxon>Clostridium</taxon>
    </lineage>
</organism>
<sequence>MIISNEVYNCLINQAIVMKHASQESGSEIAKKVVEKYFRNDRFDTDEKGNLIQEIAKILGK</sequence>
<gene>
    <name evidence="1" type="ORF">JK636_23195</name>
</gene>
<keyword evidence="2" id="KW-1185">Reference proteome</keyword>
<evidence type="ECO:0000313" key="1">
    <source>
        <dbReference type="EMBL" id="MBL4938615.1"/>
    </source>
</evidence>
<evidence type="ECO:0000313" key="2">
    <source>
        <dbReference type="Proteomes" id="UP000632377"/>
    </source>
</evidence>
<name>A0ABS1TH05_9CLOT</name>